<organism evidence="2 3">
    <name type="scientific">Fundicoccus ignavus</name>
    <dbReference type="NCBI Taxonomy" id="2664442"/>
    <lineage>
        <taxon>Bacteria</taxon>
        <taxon>Bacillati</taxon>
        <taxon>Bacillota</taxon>
        <taxon>Bacilli</taxon>
        <taxon>Lactobacillales</taxon>
        <taxon>Aerococcaceae</taxon>
        <taxon>Fundicoccus</taxon>
    </lineage>
</organism>
<keyword evidence="1" id="KW-0812">Transmembrane</keyword>
<evidence type="ECO:0000313" key="2">
    <source>
        <dbReference type="EMBL" id="MRI85034.1"/>
    </source>
</evidence>
<feature type="transmembrane region" description="Helical" evidence="1">
    <location>
        <begin position="223"/>
        <end position="248"/>
    </location>
</feature>
<dbReference type="Pfam" id="PF13687">
    <property type="entry name" value="DUF4153"/>
    <property type="match status" value="1"/>
</dbReference>
<keyword evidence="3" id="KW-1185">Reference proteome</keyword>
<feature type="transmembrane region" description="Helical" evidence="1">
    <location>
        <begin position="323"/>
        <end position="342"/>
    </location>
</feature>
<reference evidence="2 3" key="1">
    <citation type="submission" date="2019-11" db="EMBL/GenBank/DDBJ databases">
        <title>Characterisation of Fundicoccus ignavus gen. nov. sp. nov., a novel genus of the family Aerococcaceae isolated from bulk tank milk.</title>
        <authorList>
            <person name="Siebert A."/>
            <person name="Huptas C."/>
            <person name="Wenning M."/>
            <person name="Scherer S."/>
            <person name="Doll E.V."/>
        </authorList>
    </citation>
    <scope>NUCLEOTIDE SEQUENCE [LARGE SCALE GENOMIC DNA]</scope>
    <source>
        <strain evidence="2 3">WS4759</strain>
    </source>
</reference>
<dbReference type="InterPro" id="IPR025291">
    <property type="entry name" value="DUF4153"/>
</dbReference>
<dbReference type="RefSeq" id="WP_153863287.1">
    <property type="nucleotide sequence ID" value="NZ_WJQS01000003.1"/>
</dbReference>
<keyword evidence="1" id="KW-0472">Membrane</keyword>
<keyword evidence="1" id="KW-1133">Transmembrane helix</keyword>
<protein>
    <submittedName>
        <fullName evidence="2">DUF4153 domain-containing protein</fullName>
    </submittedName>
</protein>
<proteinExistence type="predicted"/>
<feature type="transmembrane region" description="Helical" evidence="1">
    <location>
        <begin position="104"/>
        <end position="126"/>
    </location>
</feature>
<evidence type="ECO:0000313" key="3">
    <source>
        <dbReference type="Proteomes" id="UP000430975"/>
    </source>
</evidence>
<feature type="transmembrane region" description="Helical" evidence="1">
    <location>
        <begin position="49"/>
        <end position="67"/>
    </location>
</feature>
<evidence type="ECO:0000256" key="1">
    <source>
        <dbReference type="SAM" id="Phobius"/>
    </source>
</evidence>
<feature type="transmembrane region" description="Helical" evidence="1">
    <location>
        <begin position="21"/>
        <end position="43"/>
    </location>
</feature>
<accession>A0A6I2GEE9</accession>
<feature type="transmembrane region" description="Helical" evidence="1">
    <location>
        <begin position="79"/>
        <end position="98"/>
    </location>
</feature>
<name>A0A6I2GEE9_9LACT</name>
<feature type="transmembrane region" description="Helical" evidence="1">
    <location>
        <begin position="293"/>
        <end position="311"/>
    </location>
</feature>
<dbReference type="Proteomes" id="UP000430975">
    <property type="component" value="Unassembled WGS sequence"/>
</dbReference>
<dbReference type="AlphaFoldDB" id="A0A6I2GEE9"/>
<feature type="transmembrane region" description="Helical" evidence="1">
    <location>
        <begin position="179"/>
        <end position="197"/>
    </location>
</feature>
<sequence length="598" mass="68515">MKFIESLKVTFKEMNRSIQRFPLTVLFMLIVMVLNALMIENTILDFTRLLFTFLIGASLSLVGQMIYERFYMVKQTVTIRYGILAASIALTIAYFFMIGPQVEFNLAISTKSIVTLFALMVAFIWVPSIDNAAIAFHQSFLSTFKAFFVTALYSSVLALGVSAIYSATDYLLVDLNSTLLSHLLNIILCLFAPLYFLSQTPEFPTENIQVSDTMKQHLRVPRFFEVLLSYIVIPLVTVYTLILVAYILLNIGTEFWSDNLLEPLMVSYAVIGMIVLILSFNIDNRWTILFRQIFPKVLIPMAIFQTVASIIKINEMGLTHGRYFVILFGVFATIVGLIYSFMKLKFHGSIALVLLILSLLSIMPPIDAFTVSKHSQLKLFEQKLKENNLLVENELRPNQDVPIGERIIITNVASYVYNMGYQNELAFLPEDYNLYTDFNPTFGFNLTYSQTDIQQLEGQYFYLNREELVFELGEADTMIIQMLNYTENQPVDETLDDLIFSVNNENYQLERILDGQYYTLTVRNEFGEPLIESSLEELFDEVLGELSILEYSEVKSLSVEDATFTVENEQVSLELLVLSLQRTDTFNSIEMMVLINIK</sequence>
<feature type="transmembrane region" description="Helical" evidence="1">
    <location>
        <begin position="349"/>
        <end position="366"/>
    </location>
</feature>
<gene>
    <name evidence="2" type="ORF">GIY09_03995</name>
</gene>
<comment type="caution">
    <text evidence="2">The sequence shown here is derived from an EMBL/GenBank/DDBJ whole genome shotgun (WGS) entry which is preliminary data.</text>
</comment>
<feature type="transmembrane region" description="Helical" evidence="1">
    <location>
        <begin position="146"/>
        <end position="167"/>
    </location>
</feature>
<feature type="transmembrane region" description="Helical" evidence="1">
    <location>
        <begin position="260"/>
        <end position="281"/>
    </location>
</feature>
<dbReference type="EMBL" id="WJQS01000003">
    <property type="protein sequence ID" value="MRI85034.1"/>
    <property type="molecule type" value="Genomic_DNA"/>
</dbReference>